<dbReference type="Gene3D" id="3.20.80.10">
    <property type="entry name" value="Regulatory factor, effector binding domain"/>
    <property type="match status" value="1"/>
</dbReference>
<name>A0ABT5UA17_9GAMM</name>
<dbReference type="Proteomes" id="UP001528823">
    <property type="component" value="Unassembled WGS sequence"/>
</dbReference>
<sequence length="287" mass="33038">MSEYSVRVNRALNYAQEKLPVSVELDEVAQIAAFSPYHFHRVFLLVVGENFACFMRKRRLEWAAMELLNTKRRILDISLDAGYETQESFARAFKYHFYTTPGKFRSKVRSPKDAFLGLKSAFEIQIGELMKPEIVERGSFVVIGVKNDYDSPDFSGALSQWQEFWSRSHEIKTTNTNCYYGLSAVPTKTRQKNGCSGIFQYLTAREAVDSETVPEGMTKLTIPPQKYAKYTFTGPVSGFQAFIMNVWTHYLPESGLEVIESPEIEVYDERFRLDSHESEMDYLVPVK</sequence>
<protein>
    <submittedName>
        <fullName evidence="5">GyrI-like domain-containing protein</fullName>
    </submittedName>
</protein>
<dbReference type="PANTHER" id="PTHR47504:SF5">
    <property type="entry name" value="RIGHT ORIGIN-BINDING PROTEIN"/>
    <property type="match status" value="1"/>
</dbReference>
<keyword evidence="6" id="KW-1185">Reference proteome</keyword>
<dbReference type="SUPFAM" id="SSF55136">
    <property type="entry name" value="Probable bacterial effector-binding domain"/>
    <property type="match status" value="1"/>
</dbReference>
<organism evidence="5 6">
    <name type="scientific">Spartinivicinus poritis</name>
    <dbReference type="NCBI Taxonomy" id="2994640"/>
    <lineage>
        <taxon>Bacteria</taxon>
        <taxon>Pseudomonadati</taxon>
        <taxon>Pseudomonadota</taxon>
        <taxon>Gammaproteobacteria</taxon>
        <taxon>Oceanospirillales</taxon>
        <taxon>Zooshikellaceae</taxon>
        <taxon>Spartinivicinus</taxon>
    </lineage>
</organism>
<dbReference type="PROSITE" id="PS01124">
    <property type="entry name" value="HTH_ARAC_FAMILY_2"/>
    <property type="match status" value="1"/>
</dbReference>
<dbReference type="Pfam" id="PF06445">
    <property type="entry name" value="GyrI-like"/>
    <property type="match status" value="1"/>
</dbReference>
<evidence type="ECO:0000313" key="5">
    <source>
        <dbReference type="EMBL" id="MDE1463005.1"/>
    </source>
</evidence>
<proteinExistence type="predicted"/>
<dbReference type="InterPro" id="IPR029442">
    <property type="entry name" value="GyrI-like"/>
</dbReference>
<dbReference type="InterPro" id="IPR050959">
    <property type="entry name" value="MarA-like"/>
</dbReference>
<keyword evidence="2" id="KW-0238">DNA-binding</keyword>
<dbReference type="InterPro" id="IPR011256">
    <property type="entry name" value="Reg_factor_effector_dom_sf"/>
</dbReference>
<dbReference type="SUPFAM" id="SSF46689">
    <property type="entry name" value="Homeodomain-like"/>
    <property type="match status" value="2"/>
</dbReference>
<reference evidence="5 6" key="1">
    <citation type="submission" date="2022-11" db="EMBL/GenBank/DDBJ databases">
        <title>Spartinivicinus poritis sp. nov., isolated from scleractinian coral Porites lutea.</title>
        <authorList>
            <person name="Zhang G."/>
            <person name="Cai L."/>
            <person name="Wei Q."/>
        </authorList>
    </citation>
    <scope>NUCLEOTIDE SEQUENCE [LARGE SCALE GENOMIC DNA]</scope>
    <source>
        <strain evidence="5 6">A2-2</strain>
    </source>
</reference>
<dbReference type="InterPro" id="IPR009057">
    <property type="entry name" value="Homeodomain-like_sf"/>
</dbReference>
<dbReference type="SMART" id="SM00871">
    <property type="entry name" value="AraC_E_bind"/>
    <property type="match status" value="1"/>
</dbReference>
<dbReference type="Gene3D" id="1.10.10.60">
    <property type="entry name" value="Homeodomain-like"/>
    <property type="match status" value="2"/>
</dbReference>
<gene>
    <name evidence="5" type="ORF">ORQ98_13615</name>
</gene>
<evidence type="ECO:0000259" key="4">
    <source>
        <dbReference type="PROSITE" id="PS01124"/>
    </source>
</evidence>
<evidence type="ECO:0000256" key="1">
    <source>
        <dbReference type="ARBA" id="ARBA00023015"/>
    </source>
</evidence>
<dbReference type="InterPro" id="IPR018060">
    <property type="entry name" value="HTH_AraC"/>
</dbReference>
<evidence type="ECO:0000256" key="3">
    <source>
        <dbReference type="ARBA" id="ARBA00023163"/>
    </source>
</evidence>
<dbReference type="InterPro" id="IPR010499">
    <property type="entry name" value="AraC_E-bd"/>
</dbReference>
<evidence type="ECO:0000256" key="2">
    <source>
        <dbReference type="ARBA" id="ARBA00023125"/>
    </source>
</evidence>
<accession>A0ABT5UA17</accession>
<dbReference type="PANTHER" id="PTHR47504">
    <property type="entry name" value="RIGHT ORIGIN-BINDING PROTEIN"/>
    <property type="match status" value="1"/>
</dbReference>
<comment type="caution">
    <text evidence="5">The sequence shown here is derived from an EMBL/GenBank/DDBJ whole genome shotgun (WGS) entry which is preliminary data.</text>
</comment>
<keyword evidence="3" id="KW-0804">Transcription</keyword>
<dbReference type="RefSeq" id="WP_274689354.1">
    <property type="nucleotide sequence ID" value="NZ_JAPMOU010000016.1"/>
</dbReference>
<feature type="domain" description="HTH araC/xylS-type" evidence="4">
    <location>
        <begin position="9"/>
        <end position="107"/>
    </location>
</feature>
<dbReference type="EMBL" id="JAPMOU010000016">
    <property type="protein sequence ID" value="MDE1463005.1"/>
    <property type="molecule type" value="Genomic_DNA"/>
</dbReference>
<dbReference type="Pfam" id="PF12833">
    <property type="entry name" value="HTH_18"/>
    <property type="match status" value="1"/>
</dbReference>
<dbReference type="SMART" id="SM00342">
    <property type="entry name" value="HTH_ARAC"/>
    <property type="match status" value="1"/>
</dbReference>
<keyword evidence="1" id="KW-0805">Transcription regulation</keyword>
<evidence type="ECO:0000313" key="6">
    <source>
        <dbReference type="Proteomes" id="UP001528823"/>
    </source>
</evidence>